<keyword evidence="4" id="KW-1185">Reference proteome</keyword>
<name>A0A235FB68_9BACL</name>
<feature type="transmembrane region" description="Helical" evidence="1">
    <location>
        <begin position="15"/>
        <end position="37"/>
    </location>
</feature>
<accession>A0A235FB68</accession>
<evidence type="ECO:0000313" key="3">
    <source>
        <dbReference type="EMBL" id="OYD58187.1"/>
    </source>
</evidence>
<dbReference type="AlphaFoldDB" id="A0A235FB68"/>
<evidence type="ECO:0000256" key="1">
    <source>
        <dbReference type="SAM" id="Phobius"/>
    </source>
</evidence>
<feature type="domain" description="Sporulation membrane protein YtrI C-terminal" evidence="2">
    <location>
        <begin position="80"/>
        <end position="163"/>
    </location>
</feature>
<gene>
    <name evidence="3" type="ORF">CGZ90_09920</name>
</gene>
<keyword evidence="1" id="KW-0812">Transmembrane</keyword>
<protein>
    <recommendedName>
        <fullName evidence="2">Sporulation membrane protein YtrI C-terminal domain-containing protein</fullName>
    </recommendedName>
</protein>
<dbReference type="InterPro" id="IPR048198">
    <property type="entry name" value="YtrI"/>
</dbReference>
<dbReference type="NCBIfam" id="NF041479">
    <property type="entry name" value="spor_membprot_YtrI"/>
    <property type="match status" value="1"/>
</dbReference>
<evidence type="ECO:0000313" key="4">
    <source>
        <dbReference type="Proteomes" id="UP000215059"/>
    </source>
</evidence>
<keyword evidence="1" id="KW-0472">Membrane</keyword>
<dbReference type="RefSeq" id="WP_094252318.1">
    <property type="nucleotide sequence ID" value="NZ_JBHLXL010000001.1"/>
</dbReference>
<reference evidence="3 4" key="1">
    <citation type="submission" date="2017-07" db="EMBL/GenBank/DDBJ databases">
        <title>Fictibacillus sp. nov. GDSW-R2A3 Genome sequencing and assembly.</title>
        <authorList>
            <person name="Mayilraj S."/>
        </authorList>
    </citation>
    <scope>NUCLEOTIDE SEQUENCE [LARGE SCALE GENOMIC DNA]</scope>
    <source>
        <strain evidence="3 4">GDSW-R2A3</strain>
    </source>
</reference>
<comment type="caution">
    <text evidence="3">The sequence shown here is derived from an EMBL/GenBank/DDBJ whole genome shotgun (WGS) entry which is preliminary data.</text>
</comment>
<proteinExistence type="predicted"/>
<dbReference type="InterPro" id="IPR058620">
    <property type="entry name" value="YtrI_C"/>
</dbReference>
<dbReference type="Pfam" id="PF26347">
    <property type="entry name" value="YtrI_sporulation"/>
    <property type="match status" value="1"/>
</dbReference>
<evidence type="ECO:0000259" key="2">
    <source>
        <dbReference type="Pfam" id="PF26347"/>
    </source>
</evidence>
<keyword evidence="1" id="KW-1133">Transmembrane helix</keyword>
<dbReference type="Proteomes" id="UP000215059">
    <property type="component" value="Unassembled WGS sequence"/>
</dbReference>
<organism evidence="3 4">
    <name type="scientific">Fictibacillus aquaticus</name>
    <dbReference type="NCBI Taxonomy" id="2021314"/>
    <lineage>
        <taxon>Bacteria</taxon>
        <taxon>Bacillati</taxon>
        <taxon>Bacillota</taxon>
        <taxon>Bacilli</taxon>
        <taxon>Bacillales</taxon>
        <taxon>Fictibacillaceae</taxon>
        <taxon>Fictibacillus</taxon>
    </lineage>
</organism>
<dbReference type="EMBL" id="NOII01000002">
    <property type="protein sequence ID" value="OYD58187.1"/>
    <property type="molecule type" value="Genomic_DNA"/>
</dbReference>
<sequence length="169" mass="19981">MRIPPYFQRKGYQRFFAGLAIGFLLGWVFFLTQYGMFQERYIKMILSQKEQIRNLKSSQKLIISDYEKNNEEIAKKLKVQDIKVRVVNTHELKAPQLDILKVSQRVLEETHHLIGQDIETVAKSELLLRKTIENKTFIIDDHSYKVRVTNLFLYTKLEIHIHISSQISS</sequence>